<evidence type="ECO:0000313" key="1">
    <source>
        <dbReference type="EMBL" id="CAG7863616.1"/>
    </source>
</evidence>
<evidence type="ECO:0000313" key="2">
    <source>
        <dbReference type="Proteomes" id="UP000694005"/>
    </source>
</evidence>
<dbReference type="Gramene" id="A09p40830.2_BraZ1">
    <property type="protein sequence ID" value="A09p40830.2_BraZ1.CDS"/>
    <property type="gene ID" value="A09g40830.2_BraZ1"/>
</dbReference>
<organism evidence="1 2">
    <name type="scientific">Brassica campestris</name>
    <name type="common">Field mustard</name>
    <dbReference type="NCBI Taxonomy" id="3711"/>
    <lineage>
        <taxon>Eukaryota</taxon>
        <taxon>Viridiplantae</taxon>
        <taxon>Streptophyta</taxon>
        <taxon>Embryophyta</taxon>
        <taxon>Tracheophyta</taxon>
        <taxon>Spermatophyta</taxon>
        <taxon>Magnoliopsida</taxon>
        <taxon>eudicotyledons</taxon>
        <taxon>Gunneridae</taxon>
        <taxon>Pentapetalae</taxon>
        <taxon>rosids</taxon>
        <taxon>malvids</taxon>
        <taxon>Brassicales</taxon>
        <taxon>Brassicaceae</taxon>
        <taxon>Brassiceae</taxon>
        <taxon>Brassica</taxon>
    </lineage>
</organism>
<dbReference type="Proteomes" id="UP000694005">
    <property type="component" value="Chromosome A09"/>
</dbReference>
<dbReference type="EMBL" id="LS974625">
    <property type="protein sequence ID" value="CAG7863616.1"/>
    <property type="molecule type" value="Genomic_DNA"/>
</dbReference>
<protein>
    <submittedName>
        <fullName evidence="1">Uncharacterized protein</fullName>
    </submittedName>
</protein>
<name>A0A8D9CTW3_BRACM</name>
<gene>
    <name evidence="1" type="ORF">BRAPAZ1V2_A09P40830.2</name>
</gene>
<dbReference type="AlphaFoldDB" id="A0A8D9CTW3"/>
<reference evidence="1 2" key="1">
    <citation type="submission" date="2021-07" db="EMBL/GenBank/DDBJ databases">
        <authorList>
            <consortium name="Genoscope - CEA"/>
            <person name="William W."/>
        </authorList>
    </citation>
    <scope>NUCLEOTIDE SEQUENCE [LARGE SCALE GENOMIC DNA]</scope>
</reference>
<sequence length="131" mass="14623">MLVLPMDCSFTEFGQLMHHVSTHISTLALSVNCSCTDLDMSSSFDGLDCPIICKGFYPPLGGNYNSRRSEWHFRRTDLAYDTFLWEPKLLLRVGNRAAGTCVASSPDSDLEAFSDNPAHGSFGHWLFNQAR</sequence>
<proteinExistence type="predicted"/>
<accession>A0A8D9CTW3</accession>